<keyword evidence="14" id="KW-0472">Membrane</keyword>
<accession>A0ABU5EBR1</accession>
<protein>
    <recommendedName>
        <fullName evidence="10 13">Deferrochelatase</fullName>
        <ecNumber evidence="13">1.11.1.-</ecNumber>
    </recommendedName>
    <alternativeName>
        <fullName evidence="11 13">Peroxidase EfeB</fullName>
    </alternativeName>
</protein>
<keyword evidence="9" id="KW-0456">Lyase</keyword>
<keyword evidence="3 13" id="KW-0575">Peroxidase</keyword>
<keyword evidence="14" id="KW-1133">Transmembrane helix</keyword>
<evidence type="ECO:0000256" key="5">
    <source>
        <dbReference type="ARBA" id="ARBA00022723"/>
    </source>
</evidence>
<keyword evidence="14" id="KW-0812">Transmembrane</keyword>
<dbReference type="InterPro" id="IPR006313">
    <property type="entry name" value="EfeB/EfeN"/>
</dbReference>
<evidence type="ECO:0000256" key="8">
    <source>
        <dbReference type="ARBA" id="ARBA00023004"/>
    </source>
</evidence>
<dbReference type="EMBL" id="JAXCLW010000002">
    <property type="protein sequence ID" value="MDY0882903.1"/>
    <property type="molecule type" value="Genomic_DNA"/>
</dbReference>
<dbReference type="InterPro" id="IPR048327">
    <property type="entry name" value="Dyp_perox_N"/>
</dbReference>
<dbReference type="PANTHER" id="PTHR30521:SF4">
    <property type="entry name" value="DEFERROCHELATASE"/>
    <property type="match status" value="1"/>
</dbReference>
<dbReference type="PROSITE" id="PS51404">
    <property type="entry name" value="DYP_PEROXIDASE"/>
    <property type="match status" value="1"/>
</dbReference>
<dbReference type="PANTHER" id="PTHR30521">
    <property type="entry name" value="DEFERROCHELATASE/PEROXIDASE"/>
    <property type="match status" value="1"/>
</dbReference>
<evidence type="ECO:0000256" key="14">
    <source>
        <dbReference type="SAM" id="Phobius"/>
    </source>
</evidence>
<evidence type="ECO:0000256" key="3">
    <source>
        <dbReference type="ARBA" id="ARBA00022559"/>
    </source>
</evidence>
<comment type="similarity">
    <text evidence="2">Belongs to the DyP-type peroxidase family. EfeB subfamily.</text>
</comment>
<dbReference type="EC" id="1.11.1.-" evidence="13"/>
<dbReference type="RefSeq" id="WP_320507961.1">
    <property type="nucleotide sequence ID" value="NZ_JAXCLW010000002.1"/>
</dbReference>
<feature type="domain" description="Dyp-type peroxidase N-terminal" evidence="15">
    <location>
        <begin position="65"/>
        <end position="216"/>
    </location>
</feature>
<keyword evidence="8 13" id="KW-0408">Iron</keyword>
<keyword evidence="6" id="KW-0732">Signal</keyword>
<keyword evidence="7 13" id="KW-0560">Oxidoreductase</keyword>
<sequence length="425" mass="46491">MTIKKPNQENGPILPERRSLLLGMGAAGGGAVLAALSGNVARADQMPVAKAELMNEAQPFYGNHQAGITTPRPAAAMTVAFDVLATTRADLQRLFQTLSERISFLMKGGPAPTGDPKFPPADSGVLGSQIVPDNLTMTIAVGASLFDERFGLGKVKPGHLVRMTGFPNDALDADMCHGDLLLQICSNSNEVNIHALRDVVKNLPDLLMVRWKQDGFLRIEESASKKTARNLLGFKDGTANPNATDEAVMNKIVWVQPNAGEPTWATGGTYQVVRVIRHFVERWDRTPLHQQAEIFGRDKVEGAPLGMKSEFDAPDYVSDPKGQRIALDSHIRLANPRRPETEENLILRRPFNYSRGVTKSGQLDMGLLFICFQSNLEKGFITVQKRLNGEQLEEYIKPIGGGYFFVLPGVPTKDGYLGQSLIEST</sequence>
<proteinExistence type="inferred from homology"/>
<reference evidence="17 18" key="1">
    <citation type="journal article" date="2016" name="Antonie Van Leeuwenhoek">
        <title>Dongia soli sp. nov., isolated from soil from Dokdo, Korea.</title>
        <authorList>
            <person name="Kim D.U."/>
            <person name="Lee H."/>
            <person name="Kim H."/>
            <person name="Kim S.G."/>
            <person name="Ka J.O."/>
        </authorList>
    </citation>
    <scope>NUCLEOTIDE SEQUENCE [LARGE SCALE GENOMIC DNA]</scope>
    <source>
        <strain evidence="17 18">D78</strain>
    </source>
</reference>
<keyword evidence="5 13" id="KW-0479">Metal-binding</keyword>
<evidence type="ECO:0000256" key="11">
    <source>
        <dbReference type="ARBA" id="ARBA00033775"/>
    </source>
</evidence>
<evidence type="ECO:0000256" key="4">
    <source>
        <dbReference type="ARBA" id="ARBA00022617"/>
    </source>
</evidence>
<dbReference type="InterPro" id="IPR006311">
    <property type="entry name" value="TAT_signal"/>
</dbReference>
<feature type="domain" description="Dyp-type peroxidase C-terminal" evidence="16">
    <location>
        <begin position="227"/>
        <end position="410"/>
    </location>
</feature>
<dbReference type="NCBIfam" id="TIGR01412">
    <property type="entry name" value="tat_substr_1"/>
    <property type="match status" value="1"/>
</dbReference>
<comment type="catalytic activity">
    <reaction evidence="12">
        <text>heme b + 2 H(+) = protoporphyrin IX + Fe(2+)</text>
        <dbReference type="Rhea" id="RHEA:22584"/>
        <dbReference type="ChEBI" id="CHEBI:15378"/>
        <dbReference type="ChEBI" id="CHEBI:29033"/>
        <dbReference type="ChEBI" id="CHEBI:57306"/>
        <dbReference type="ChEBI" id="CHEBI:60344"/>
        <dbReference type="EC" id="4.98.1.1"/>
    </reaction>
    <physiologicalReaction direction="left-to-right" evidence="12">
        <dbReference type="Rhea" id="RHEA:22585"/>
    </physiologicalReaction>
</comment>
<dbReference type="Proteomes" id="UP001279642">
    <property type="component" value="Unassembled WGS sequence"/>
</dbReference>
<feature type="transmembrane region" description="Helical" evidence="14">
    <location>
        <begin position="20"/>
        <end position="41"/>
    </location>
</feature>
<evidence type="ECO:0000259" key="15">
    <source>
        <dbReference type="Pfam" id="PF04261"/>
    </source>
</evidence>
<dbReference type="InterPro" id="IPR006314">
    <property type="entry name" value="Dyp_peroxidase"/>
</dbReference>
<evidence type="ECO:0000313" key="18">
    <source>
        <dbReference type="Proteomes" id="UP001279642"/>
    </source>
</evidence>
<keyword evidence="18" id="KW-1185">Reference proteome</keyword>
<evidence type="ECO:0000256" key="9">
    <source>
        <dbReference type="ARBA" id="ARBA00023239"/>
    </source>
</evidence>
<evidence type="ECO:0000256" key="13">
    <source>
        <dbReference type="RuleBase" id="RU365017"/>
    </source>
</evidence>
<comment type="subcellular location">
    <subcellularLocation>
        <location evidence="1">Cell envelope</location>
    </subcellularLocation>
</comment>
<dbReference type="NCBIfam" id="TIGR01413">
    <property type="entry name" value="Dyp_perox_fam"/>
    <property type="match status" value="1"/>
</dbReference>
<keyword evidence="4 13" id="KW-0349">Heme</keyword>
<dbReference type="Pfam" id="PF20628">
    <property type="entry name" value="Dyp_perox_C"/>
    <property type="match status" value="1"/>
</dbReference>
<dbReference type="PROSITE" id="PS51318">
    <property type="entry name" value="TAT"/>
    <property type="match status" value="1"/>
</dbReference>
<evidence type="ECO:0000313" key="17">
    <source>
        <dbReference type="EMBL" id="MDY0882903.1"/>
    </source>
</evidence>
<evidence type="ECO:0000256" key="1">
    <source>
        <dbReference type="ARBA" id="ARBA00004196"/>
    </source>
</evidence>
<organism evidence="17 18">
    <name type="scientific">Dongia soli</name>
    <dbReference type="NCBI Taxonomy" id="600628"/>
    <lineage>
        <taxon>Bacteria</taxon>
        <taxon>Pseudomonadati</taxon>
        <taxon>Pseudomonadota</taxon>
        <taxon>Alphaproteobacteria</taxon>
        <taxon>Rhodospirillales</taxon>
        <taxon>Dongiaceae</taxon>
        <taxon>Dongia</taxon>
    </lineage>
</organism>
<evidence type="ECO:0000256" key="2">
    <source>
        <dbReference type="ARBA" id="ARBA00005365"/>
    </source>
</evidence>
<name>A0ABU5EBR1_9PROT</name>
<dbReference type="InterPro" id="IPR011008">
    <property type="entry name" value="Dimeric_a/b-barrel"/>
</dbReference>
<comment type="function">
    <text evidence="13">Involved in the recovery of exogenous heme iron. Extracts iron from heme while preserving the protoporphyrin ring intact.</text>
</comment>
<comment type="cofactor">
    <cofactor evidence="13">
        <name>heme b</name>
        <dbReference type="ChEBI" id="CHEBI:60344"/>
    </cofactor>
    <text evidence="13">Binds 1 heme b (iron(II)-protoporphyrin IX) group non-covalently per subunit.</text>
</comment>
<evidence type="ECO:0000256" key="6">
    <source>
        <dbReference type="ARBA" id="ARBA00022729"/>
    </source>
</evidence>
<evidence type="ECO:0000256" key="12">
    <source>
        <dbReference type="ARBA" id="ARBA00048856"/>
    </source>
</evidence>
<evidence type="ECO:0000256" key="10">
    <source>
        <dbReference type="ARBA" id="ARBA00033771"/>
    </source>
</evidence>
<dbReference type="SUPFAM" id="SSF54909">
    <property type="entry name" value="Dimeric alpha+beta barrel"/>
    <property type="match status" value="1"/>
</dbReference>
<gene>
    <name evidence="17" type="primary">efeB</name>
    <name evidence="17" type="ORF">SMD27_08610</name>
</gene>
<dbReference type="Pfam" id="PF04261">
    <property type="entry name" value="Dyp_perox_N"/>
    <property type="match status" value="1"/>
</dbReference>
<dbReference type="InterPro" id="IPR048328">
    <property type="entry name" value="Dyp_perox_C"/>
</dbReference>
<comment type="caution">
    <text evidence="17">The sequence shown here is derived from an EMBL/GenBank/DDBJ whole genome shotgun (WGS) entry which is preliminary data.</text>
</comment>
<evidence type="ECO:0000256" key="7">
    <source>
        <dbReference type="ARBA" id="ARBA00023002"/>
    </source>
</evidence>
<evidence type="ECO:0000259" key="16">
    <source>
        <dbReference type="Pfam" id="PF20628"/>
    </source>
</evidence>